<evidence type="ECO:0000256" key="12">
    <source>
        <dbReference type="ARBA" id="ARBA00031542"/>
    </source>
</evidence>
<keyword evidence="3" id="KW-1003">Cell membrane</keyword>
<keyword evidence="7" id="KW-1133">Transmembrane helix</keyword>
<keyword evidence="9" id="KW-0472">Membrane</keyword>
<keyword evidence="16" id="KW-1185">Reference proteome</keyword>
<evidence type="ECO:0000313" key="16">
    <source>
        <dbReference type="Proteomes" id="UP001500279"/>
    </source>
</evidence>
<dbReference type="InterPro" id="IPR004961">
    <property type="entry name" value="Lipase_chaperone"/>
</dbReference>
<dbReference type="Proteomes" id="UP001500279">
    <property type="component" value="Unassembled WGS sequence"/>
</dbReference>
<evidence type="ECO:0000256" key="3">
    <source>
        <dbReference type="ARBA" id="ARBA00022475"/>
    </source>
</evidence>
<evidence type="ECO:0000256" key="11">
    <source>
        <dbReference type="ARBA" id="ARBA00030948"/>
    </source>
</evidence>
<comment type="caution">
    <text evidence="15">The sequence shown here is derived from an EMBL/GenBank/DDBJ whole genome shotgun (WGS) entry which is preliminary data.</text>
</comment>
<comment type="subcellular location">
    <subcellularLocation>
        <location evidence="1">Cell inner membrane</location>
        <topology evidence="1">Single-pass membrane protein</topology>
        <orientation evidence="1">Periplasmic side</orientation>
    </subcellularLocation>
</comment>
<comment type="similarity">
    <text evidence="2">Belongs to the lipase chaperone family.</text>
</comment>
<reference evidence="15 16" key="1">
    <citation type="journal article" date="2019" name="Int. J. Syst. Evol. Microbiol.">
        <title>The Global Catalogue of Microorganisms (GCM) 10K type strain sequencing project: providing services to taxonomists for standard genome sequencing and annotation.</title>
        <authorList>
            <consortium name="The Broad Institute Genomics Platform"/>
            <consortium name="The Broad Institute Genome Sequencing Center for Infectious Disease"/>
            <person name="Wu L."/>
            <person name="Ma J."/>
        </authorList>
    </citation>
    <scope>NUCLEOTIDE SEQUENCE [LARGE SCALE GENOMIC DNA]</scope>
    <source>
        <strain evidence="15 16">JCM 15503</strain>
    </source>
</reference>
<name>A0ABN1JWL3_9BURK</name>
<proteinExistence type="inferred from homology"/>
<accession>A0ABN1JWL3</accession>
<evidence type="ECO:0000256" key="7">
    <source>
        <dbReference type="ARBA" id="ARBA00022989"/>
    </source>
</evidence>
<evidence type="ECO:0000313" key="15">
    <source>
        <dbReference type="EMBL" id="GAA0748041.1"/>
    </source>
</evidence>
<keyword evidence="4" id="KW-0997">Cell inner membrane</keyword>
<gene>
    <name evidence="15" type="ORF">GCM10009107_17050</name>
</gene>
<evidence type="ECO:0000256" key="9">
    <source>
        <dbReference type="ARBA" id="ARBA00023136"/>
    </source>
</evidence>
<protein>
    <recommendedName>
        <fullName evidence="11">Lipase helper protein</fullName>
    </recommendedName>
    <alternativeName>
        <fullName evidence="12">Lipase modulator</fullName>
    </alternativeName>
</protein>
<feature type="chain" id="PRO_5045279340" description="Lipase helper protein" evidence="14">
    <location>
        <begin position="29"/>
        <end position="324"/>
    </location>
</feature>
<evidence type="ECO:0000256" key="5">
    <source>
        <dbReference type="ARBA" id="ARBA00022692"/>
    </source>
</evidence>
<feature type="region of interest" description="Disordered" evidence="13">
    <location>
        <begin position="207"/>
        <end position="240"/>
    </location>
</feature>
<evidence type="ECO:0000256" key="2">
    <source>
        <dbReference type="ARBA" id="ARBA00010358"/>
    </source>
</evidence>
<organism evidence="15 16">
    <name type="scientific">Ideonella azotifigens</name>
    <dbReference type="NCBI Taxonomy" id="513160"/>
    <lineage>
        <taxon>Bacteria</taxon>
        <taxon>Pseudomonadati</taxon>
        <taxon>Pseudomonadota</taxon>
        <taxon>Betaproteobacteria</taxon>
        <taxon>Burkholderiales</taxon>
        <taxon>Sphaerotilaceae</taxon>
        <taxon>Ideonella</taxon>
    </lineage>
</organism>
<keyword evidence="8" id="KW-0443">Lipid metabolism</keyword>
<keyword evidence="5" id="KW-0812">Transmembrane</keyword>
<evidence type="ECO:0000256" key="10">
    <source>
        <dbReference type="ARBA" id="ARBA00023186"/>
    </source>
</evidence>
<evidence type="ECO:0000256" key="14">
    <source>
        <dbReference type="SAM" id="SignalP"/>
    </source>
</evidence>
<evidence type="ECO:0000256" key="1">
    <source>
        <dbReference type="ARBA" id="ARBA00004383"/>
    </source>
</evidence>
<dbReference type="Pfam" id="PF03280">
    <property type="entry name" value="Lipase_chap"/>
    <property type="match status" value="1"/>
</dbReference>
<dbReference type="EMBL" id="BAAAEW010000008">
    <property type="protein sequence ID" value="GAA0748041.1"/>
    <property type="molecule type" value="Genomic_DNA"/>
</dbReference>
<keyword evidence="14" id="KW-0732">Signal</keyword>
<keyword evidence="6" id="KW-0442">Lipid degradation</keyword>
<evidence type="ECO:0000256" key="4">
    <source>
        <dbReference type="ARBA" id="ARBA00022519"/>
    </source>
</evidence>
<feature type="signal peptide" evidence="14">
    <location>
        <begin position="1"/>
        <end position="28"/>
    </location>
</feature>
<evidence type="ECO:0000256" key="13">
    <source>
        <dbReference type="SAM" id="MobiDB-lite"/>
    </source>
</evidence>
<evidence type="ECO:0000256" key="6">
    <source>
        <dbReference type="ARBA" id="ARBA00022963"/>
    </source>
</evidence>
<sequence>MASTLRRPLVAGLLAAGAGAALVLALHAGQDGAGAVLAGTRQDSTAPLRVAPNSPVPLADAASGAPRSIEALQQALYVQGPLRNSQPDGGWTVDGGGTLKPDIGLRRRFDHLLSAMGDASLPELGLLLQDQAGRELPPAAVAEVMRLWQRYLDLQQRSFAHNADLRDVSTWQPALDERMRVRRELLGPAWADAFYADEEAQLRSHIASRTGQPGSVADNDSPADLRVPDVARPPRPGEDPQLVFQRRQAALGLEAAQRLQQLDEEETRWASRIAQARAQVQSLSQAPELSAPQRSEAIARYVESNFSADERLRAQAVLGLNPVR</sequence>
<dbReference type="RefSeq" id="WP_231011255.1">
    <property type="nucleotide sequence ID" value="NZ_BAAAEW010000008.1"/>
</dbReference>
<keyword evidence="10" id="KW-0143">Chaperone</keyword>
<evidence type="ECO:0000256" key="8">
    <source>
        <dbReference type="ARBA" id="ARBA00023098"/>
    </source>
</evidence>
<dbReference type="SUPFAM" id="SSF158855">
    <property type="entry name" value="Lipase chaperone-like"/>
    <property type="match status" value="1"/>
</dbReference>